<dbReference type="GO" id="GO:0008933">
    <property type="term" value="F:peptidoglycan lytic transglycosylase activity"/>
    <property type="evidence" value="ECO:0007669"/>
    <property type="project" value="TreeGrafter"/>
</dbReference>
<organism evidence="7 8">
    <name type="scientific">Hyphomonas pacifica</name>
    <dbReference type="NCBI Taxonomy" id="1280941"/>
    <lineage>
        <taxon>Bacteria</taxon>
        <taxon>Pseudomonadati</taxon>
        <taxon>Pseudomonadota</taxon>
        <taxon>Alphaproteobacteria</taxon>
        <taxon>Hyphomonadales</taxon>
        <taxon>Hyphomonadaceae</taxon>
        <taxon>Hyphomonas</taxon>
    </lineage>
</organism>
<dbReference type="InterPro" id="IPR036908">
    <property type="entry name" value="RlpA-like_sf"/>
</dbReference>
<dbReference type="Pfam" id="PF06725">
    <property type="entry name" value="3D"/>
    <property type="match status" value="1"/>
</dbReference>
<evidence type="ECO:0000256" key="3">
    <source>
        <dbReference type="ARBA" id="ARBA00023239"/>
    </source>
</evidence>
<dbReference type="Gene3D" id="2.40.240.50">
    <property type="entry name" value="Barwin-like endoglucanases"/>
    <property type="match status" value="1"/>
</dbReference>
<dbReference type="Pfam" id="PF03562">
    <property type="entry name" value="MltA"/>
    <property type="match status" value="1"/>
</dbReference>
<dbReference type="PROSITE" id="PS51257">
    <property type="entry name" value="PROKAR_LIPOPROTEIN"/>
    <property type="match status" value="1"/>
</dbReference>
<dbReference type="PANTHER" id="PTHR30124:SF0">
    <property type="entry name" value="MEMBRANE-BOUND LYTIC MUREIN TRANSGLYCOSYLASE A"/>
    <property type="match status" value="1"/>
</dbReference>
<dbReference type="GO" id="GO:0009254">
    <property type="term" value="P:peptidoglycan turnover"/>
    <property type="evidence" value="ECO:0007669"/>
    <property type="project" value="InterPro"/>
</dbReference>
<dbReference type="STRING" id="1280941.HY2_12330"/>
<comment type="catalytic activity">
    <reaction evidence="1">
        <text>Exolytic cleavage of the (1-&gt;4)-beta-glycosidic linkage between N-acetylmuramic acid (MurNAc) and N-acetylglucosamine (GlcNAc) residues in peptidoglycan, from either the reducing or the non-reducing ends of the peptidoglycan chains, with concomitant formation of a 1,6-anhydrobond in the MurNAc residue.</text>
        <dbReference type="EC" id="4.2.2.n1"/>
    </reaction>
</comment>
<gene>
    <name evidence="7" type="ORF">HY3_12430</name>
</gene>
<dbReference type="AlphaFoldDB" id="A0A062TT40"/>
<comment type="caution">
    <text evidence="7">The sequence shown here is derived from an EMBL/GenBank/DDBJ whole genome shotgun (WGS) entry which is preliminary data.</text>
</comment>
<evidence type="ECO:0000256" key="4">
    <source>
        <dbReference type="ARBA" id="ARBA00023316"/>
    </source>
</evidence>
<dbReference type="PANTHER" id="PTHR30124">
    <property type="entry name" value="MEMBRANE-BOUND LYTIC MUREIN TRANSGLYCOSYLASE A"/>
    <property type="match status" value="1"/>
</dbReference>
<dbReference type="RefSeq" id="WP_051594824.1">
    <property type="nucleotide sequence ID" value="NZ_AWFA01000018.1"/>
</dbReference>
<proteinExistence type="predicted"/>
<evidence type="ECO:0000313" key="8">
    <source>
        <dbReference type="Proteomes" id="UP000249123"/>
    </source>
</evidence>
<dbReference type="SUPFAM" id="SSF50685">
    <property type="entry name" value="Barwin-like endoglucanases"/>
    <property type="match status" value="1"/>
</dbReference>
<protein>
    <recommendedName>
        <fullName evidence="2">peptidoglycan lytic exotransglycosylase</fullName>
        <ecNumber evidence="2">4.2.2.n1</ecNumber>
    </recommendedName>
    <alternativeName>
        <fullName evidence="5">Murein hydrolase A</fullName>
    </alternativeName>
</protein>
<dbReference type="CDD" id="cd14485">
    <property type="entry name" value="mltA_like_LT_A"/>
    <property type="match status" value="1"/>
</dbReference>
<dbReference type="GO" id="GO:0071555">
    <property type="term" value="P:cell wall organization"/>
    <property type="evidence" value="ECO:0007669"/>
    <property type="project" value="UniProtKB-KW"/>
</dbReference>
<evidence type="ECO:0000256" key="2">
    <source>
        <dbReference type="ARBA" id="ARBA00012587"/>
    </source>
</evidence>
<feature type="domain" description="Lytic transglycosylase MltA" evidence="6">
    <location>
        <begin position="144"/>
        <end position="287"/>
    </location>
</feature>
<dbReference type="InterPro" id="IPR010611">
    <property type="entry name" value="3D_dom"/>
</dbReference>
<dbReference type="GO" id="GO:0009253">
    <property type="term" value="P:peptidoglycan catabolic process"/>
    <property type="evidence" value="ECO:0007669"/>
    <property type="project" value="TreeGrafter"/>
</dbReference>
<dbReference type="Gene3D" id="2.40.40.10">
    <property type="entry name" value="RlpA-like domain"/>
    <property type="match status" value="1"/>
</dbReference>
<dbReference type="EC" id="4.2.2.n1" evidence="2"/>
<dbReference type="PIRSF" id="PIRSF019422">
    <property type="entry name" value="MltA"/>
    <property type="match status" value="1"/>
</dbReference>
<keyword evidence="8" id="KW-1185">Reference proteome</keyword>
<evidence type="ECO:0000256" key="5">
    <source>
        <dbReference type="ARBA" id="ARBA00030918"/>
    </source>
</evidence>
<evidence type="ECO:0000313" key="7">
    <source>
        <dbReference type="EMBL" id="RAN33575.1"/>
    </source>
</evidence>
<dbReference type="OrthoDB" id="9783686at2"/>
<accession>A0A328JWU9</accession>
<dbReference type="GO" id="GO:0004553">
    <property type="term" value="F:hydrolase activity, hydrolyzing O-glycosyl compounds"/>
    <property type="evidence" value="ECO:0007669"/>
    <property type="project" value="InterPro"/>
</dbReference>
<evidence type="ECO:0000259" key="6">
    <source>
        <dbReference type="SMART" id="SM00925"/>
    </source>
</evidence>
<sequence>MLRRLLCLSVMTILASCQSAPPPAPSPVVPDIPPKVSTPPKQVEAIERPSSFAALPNWQEAPIELPISAFKRSCVKLQDRSAGDYLSAKAPWAGFVAEWLPVCDAVNRAEDDASAKAILEAEFLPVEISSPTGESRFTGYFEPMYEARYTPTPPFTEPVPALPADLVPNGANPKQRMPDGSLRPYPPRADITTNGVTAIAYAHPADVFFLQIQGSGRLHFPDGRTVRAAYAAHNGHRFGSTANWLMETGRISAGEASMQGIRAWMDRAGPVETRKAMNHNPRFVFFRALPEGDPSLGPEGAQGIPLTPLSSMAVDTSIHPLGVPMYVETEAPGLGGKWAGLLISQDTGGAIKGAVRGDLYFGTGKEAGERAGTMNAPGRLWVFLPRKVARRLMDENVANPSLKLTAP</sequence>
<dbReference type="InterPro" id="IPR026044">
    <property type="entry name" value="MltA"/>
</dbReference>
<reference evidence="7 8" key="1">
    <citation type="submission" date="2013-04" db="EMBL/GenBank/DDBJ databases">
        <title>Hyphomonas sp. T24B3 Genome Sequencing.</title>
        <authorList>
            <person name="Lai Q."/>
            <person name="Shao Z."/>
        </authorList>
    </citation>
    <scope>NUCLEOTIDE SEQUENCE [LARGE SCALE GENOMIC DNA]</scope>
    <source>
        <strain evidence="7 8">T24B3</strain>
    </source>
</reference>
<keyword evidence="4" id="KW-0961">Cell wall biogenesis/degradation</keyword>
<dbReference type="Proteomes" id="UP000249123">
    <property type="component" value="Unassembled WGS sequence"/>
</dbReference>
<dbReference type="SMART" id="SM00925">
    <property type="entry name" value="MltA"/>
    <property type="match status" value="1"/>
</dbReference>
<evidence type="ECO:0000256" key="1">
    <source>
        <dbReference type="ARBA" id="ARBA00001420"/>
    </source>
</evidence>
<dbReference type="EMBL" id="AWFB01000018">
    <property type="protein sequence ID" value="RAN33575.1"/>
    <property type="molecule type" value="Genomic_DNA"/>
</dbReference>
<keyword evidence="3" id="KW-0456">Lyase</keyword>
<dbReference type="eggNOG" id="COG2821">
    <property type="taxonomic scope" value="Bacteria"/>
</dbReference>
<dbReference type="CDD" id="cd14668">
    <property type="entry name" value="mlta_B"/>
    <property type="match status" value="1"/>
</dbReference>
<accession>A0A062TT40</accession>
<dbReference type="InterPro" id="IPR005300">
    <property type="entry name" value="MltA_B"/>
</dbReference>
<dbReference type="GO" id="GO:0019867">
    <property type="term" value="C:outer membrane"/>
    <property type="evidence" value="ECO:0007669"/>
    <property type="project" value="InterPro"/>
</dbReference>
<name>A0A062TT40_9PROT</name>